<dbReference type="EMBL" id="QQOH01000002">
    <property type="protein sequence ID" value="RDE22586.1"/>
    <property type="molecule type" value="Genomic_DNA"/>
</dbReference>
<dbReference type="Pfam" id="PF18602">
    <property type="entry name" value="Rap1a"/>
    <property type="match status" value="1"/>
</dbReference>
<dbReference type="AlphaFoldDB" id="A0A369WPU4"/>
<evidence type="ECO:0000256" key="1">
    <source>
        <dbReference type="SAM" id="SignalP"/>
    </source>
</evidence>
<reference evidence="3 4" key="1">
    <citation type="submission" date="2018-07" db="EMBL/GenBank/DDBJ databases">
        <title>Motiliproteus coralliicola sp. nov., a bacterium isolated from Coral.</title>
        <authorList>
            <person name="Wang G."/>
        </authorList>
    </citation>
    <scope>NUCLEOTIDE SEQUENCE [LARGE SCALE GENOMIC DNA]</scope>
    <source>
        <strain evidence="3 4">C34</strain>
    </source>
</reference>
<dbReference type="Proteomes" id="UP000253769">
    <property type="component" value="Unassembled WGS sequence"/>
</dbReference>
<protein>
    <recommendedName>
        <fullName evidence="2">Rap1a immunity protein domain-containing protein</fullName>
    </recommendedName>
</protein>
<evidence type="ECO:0000259" key="2">
    <source>
        <dbReference type="Pfam" id="PF18602"/>
    </source>
</evidence>
<gene>
    <name evidence="3" type="ORF">DV711_08330</name>
</gene>
<evidence type="ECO:0000313" key="3">
    <source>
        <dbReference type="EMBL" id="RDE22586.1"/>
    </source>
</evidence>
<accession>A0A369WPU4</accession>
<dbReference type="InterPro" id="IPR041238">
    <property type="entry name" value="Rap1a"/>
</dbReference>
<feature type="domain" description="Rap1a immunity protein" evidence="2">
    <location>
        <begin position="30"/>
        <end position="112"/>
    </location>
</feature>
<proteinExistence type="predicted"/>
<feature type="chain" id="PRO_5016770208" description="Rap1a immunity protein domain-containing protein" evidence="1">
    <location>
        <begin position="26"/>
        <end position="115"/>
    </location>
</feature>
<comment type="caution">
    <text evidence="3">The sequence shown here is derived from an EMBL/GenBank/DDBJ whole genome shotgun (WGS) entry which is preliminary data.</text>
</comment>
<name>A0A369WPU4_9GAMM</name>
<feature type="signal peptide" evidence="1">
    <location>
        <begin position="1"/>
        <end position="25"/>
    </location>
</feature>
<keyword evidence="4" id="KW-1185">Reference proteome</keyword>
<organism evidence="3 4">
    <name type="scientific">Motiliproteus coralliicola</name>
    <dbReference type="NCBI Taxonomy" id="2283196"/>
    <lineage>
        <taxon>Bacteria</taxon>
        <taxon>Pseudomonadati</taxon>
        <taxon>Pseudomonadota</taxon>
        <taxon>Gammaproteobacteria</taxon>
        <taxon>Oceanospirillales</taxon>
        <taxon>Oceanospirillaceae</taxon>
        <taxon>Motiliproteus</taxon>
    </lineage>
</organism>
<keyword evidence="1" id="KW-0732">Signal</keyword>
<sequence>MGKLMKFKPRTLLLFGAMLSLPVMAAPKPTAQDIMAICQSSPDKGGFCLGYVTAIRDTLKRQMATGGEAKWCFDRSYRQLGNAVVEDIVANPDAAPALIDAVTESLQRLYPCQAK</sequence>
<evidence type="ECO:0000313" key="4">
    <source>
        <dbReference type="Proteomes" id="UP000253769"/>
    </source>
</evidence>